<evidence type="ECO:0000313" key="1">
    <source>
        <dbReference type="EMBL" id="CAI9613079.1"/>
    </source>
</evidence>
<feature type="non-terminal residue" evidence="1">
    <location>
        <position position="1"/>
    </location>
</feature>
<sequence length="114" mass="12856">LLRLFTGNRSWPVFQVISSPHCSVVLGYPWLQKHNPIFDWRSAEILSWSPQCGAGCIRCLFGLHNFRCGIFHGPSDVFSGSAVASSQWSSVHSALFRIRQLLLEVYQELLHAGQ</sequence>
<gene>
    <name evidence="1" type="ORF">SPARVUS_LOCUS14834884</name>
</gene>
<name>A0ABN9GUE7_9NEOB</name>
<comment type="caution">
    <text evidence="1">The sequence shown here is derived from an EMBL/GenBank/DDBJ whole genome shotgun (WGS) entry which is preliminary data.</text>
</comment>
<reference evidence="1" key="1">
    <citation type="submission" date="2023-05" db="EMBL/GenBank/DDBJ databases">
        <authorList>
            <person name="Stuckert A."/>
        </authorList>
    </citation>
    <scope>NUCLEOTIDE SEQUENCE</scope>
</reference>
<accession>A0ABN9GUE7</accession>
<dbReference type="Proteomes" id="UP001162483">
    <property type="component" value="Unassembled WGS sequence"/>
</dbReference>
<evidence type="ECO:0000313" key="2">
    <source>
        <dbReference type="Proteomes" id="UP001162483"/>
    </source>
</evidence>
<dbReference type="EMBL" id="CATNWA010019420">
    <property type="protein sequence ID" value="CAI9613079.1"/>
    <property type="molecule type" value="Genomic_DNA"/>
</dbReference>
<keyword evidence="2" id="KW-1185">Reference proteome</keyword>
<proteinExistence type="predicted"/>
<protein>
    <submittedName>
        <fullName evidence="1">Uncharacterized protein</fullName>
    </submittedName>
</protein>
<feature type="non-terminal residue" evidence="1">
    <location>
        <position position="114"/>
    </location>
</feature>
<organism evidence="1 2">
    <name type="scientific">Staurois parvus</name>
    <dbReference type="NCBI Taxonomy" id="386267"/>
    <lineage>
        <taxon>Eukaryota</taxon>
        <taxon>Metazoa</taxon>
        <taxon>Chordata</taxon>
        <taxon>Craniata</taxon>
        <taxon>Vertebrata</taxon>
        <taxon>Euteleostomi</taxon>
        <taxon>Amphibia</taxon>
        <taxon>Batrachia</taxon>
        <taxon>Anura</taxon>
        <taxon>Neobatrachia</taxon>
        <taxon>Ranoidea</taxon>
        <taxon>Ranidae</taxon>
        <taxon>Staurois</taxon>
    </lineage>
</organism>